<accession>A0A6A5ZCJ7</accession>
<feature type="compositionally biased region" description="Polar residues" evidence="1">
    <location>
        <begin position="96"/>
        <end position="121"/>
    </location>
</feature>
<evidence type="ECO:0000313" key="3">
    <source>
        <dbReference type="EMBL" id="KAF2117212.1"/>
    </source>
</evidence>
<feature type="transmembrane region" description="Helical" evidence="2">
    <location>
        <begin position="135"/>
        <end position="155"/>
    </location>
</feature>
<feature type="compositionally biased region" description="Polar residues" evidence="1">
    <location>
        <begin position="56"/>
        <end position="70"/>
    </location>
</feature>
<evidence type="ECO:0000313" key="4">
    <source>
        <dbReference type="Proteomes" id="UP000799770"/>
    </source>
</evidence>
<protein>
    <submittedName>
        <fullName evidence="3">Uncharacterized protein</fullName>
    </submittedName>
</protein>
<dbReference type="EMBL" id="ML977319">
    <property type="protein sequence ID" value="KAF2117212.1"/>
    <property type="molecule type" value="Genomic_DNA"/>
</dbReference>
<evidence type="ECO:0000256" key="1">
    <source>
        <dbReference type="SAM" id="MobiDB-lite"/>
    </source>
</evidence>
<dbReference type="Proteomes" id="UP000799770">
    <property type="component" value="Unassembled WGS sequence"/>
</dbReference>
<evidence type="ECO:0000256" key="2">
    <source>
        <dbReference type="SAM" id="Phobius"/>
    </source>
</evidence>
<sequence length="200" mass="21934">MFDKFRTPMKRNATPPEEEVSETPVERSDFLDFMPKNGSAMMASSSGVTRRHRHSNMSLDLTPSQGTSAAQHDEGYATSNSSTSTPDSDAFGEGQDTPTNDSHASSPTSVLTPTSDTSNTPTASKWALLVWLTDVRTFASIALFLAMYFLPGLIFSDETLEPGLLKFYVRLVEMLLYGFGCIIGWAVKHVAWGFNDVFNA</sequence>
<feature type="transmembrane region" description="Helical" evidence="2">
    <location>
        <begin position="167"/>
        <end position="187"/>
    </location>
</feature>
<keyword evidence="2" id="KW-0472">Membrane</keyword>
<keyword evidence="2" id="KW-1133">Transmembrane helix</keyword>
<name>A0A6A5ZCJ7_9PLEO</name>
<keyword evidence="2" id="KW-0812">Transmembrane</keyword>
<dbReference type="AlphaFoldDB" id="A0A6A5ZCJ7"/>
<keyword evidence="4" id="KW-1185">Reference proteome</keyword>
<reference evidence="3" key="1">
    <citation type="journal article" date="2020" name="Stud. Mycol.">
        <title>101 Dothideomycetes genomes: a test case for predicting lifestyles and emergence of pathogens.</title>
        <authorList>
            <person name="Haridas S."/>
            <person name="Albert R."/>
            <person name="Binder M."/>
            <person name="Bloem J."/>
            <person name="Labutti K."/>
            <person name="Salamov A."/>
            <person name="Andreopoulos B."/>
            <person name="Baker S."/>
            <person name="Barry K."/>
            <person name="Bills G."/>
            <person name="Bluhm B."/>
            <person name="Cannon C."/>
            <person name="Castanera R."/>
            <person name="Culley D."/>
            <person name="Daum C."/>
            <person name="Ezra D."/>
            <person name="Gonzalez J."/>
            <person name="Henrissat B."/>
            <person name="Kuo A."/>
            <person name="Liang C."/>
            <person name="Lipzen A."/>
            <person name="Lutzoni F."/>
            <person name="Magnuson J."/>
            <person name="Mondo S."/>
            <person name="Nolan M."/>
            <person name="Ohm R."/>
            <person name="Pangilinan J."/>
            <person name="Park H.-J."/>
            <person name="Ramirez L."/>
            <person name="Alfaro M."/>
            <person name="Sun H."/>
            <person name="Tritt A."/>
            <person name="Yoshinaga Y."/>
            <person name="Zwiers L.-H."/>
            <person name="Turgeon B."/>
            <person name="Goodwin S."/>
            <person name="Spatafora J."/>
            <person name="Crous P."/>
            <person name="Grigoriev I."/>
        </authorList>
    </citation>
    <scope>NUCLEOTIDE SEQUENCE</scope>
    <source>
        <strain evidence="3">CBS 627.86</strain>
    </source>
</reference>
<feature type="region of interest" description="Disordered" evidence="1">
    <location>
        <begin position="1"/>
        <end position="121"/>
    </location>
</feature>
<organism evidence="3 4">
    <name type="scientific">Lophiotrema nucula</name>
    <dbReference type="NCBI Taxonomy" id="690887"/>
    <lineage>
        <taxon>Eukaryota</taxon>
        <taxon>Fungi</taxon>
        <taxon>Dikarya</taxon>
        <taxon>Ascomycota</taxon>
        <taxon>Pezizomycotina</taxon>
        <taxon>Dothideomycetes</taxon>
        <taxon>Pleosporomycetidae</taxon>
        <taxon>Pleosporales</taxon>
        <taxon>Lophiotremataceae</taxon>
        <taxon>Lophiotrema</taxon>
    </lineage>
</organism>
<proteinExistence type="predicted"/>
<gene>
    <name evidence="3" type="ORF">BDV96DRAFT_598138</name>
</gene>